<keyword evidence="5 15" id="KW-0288">FMN</keyword>
<comment type="pathway">
    <text evidence="2 15">Cofactor biosynthesis; FAD biosynthesis; FAD from FMN: step 1/1.</text>
</comment>
<dbReference type="Pfam" id="PF01687">
    <property type="entry name" value="Flavokinase"/>
    <property type="match status" value="1"/>
</dbReference>
<dbReference type="FunFam" id="3.40.50.620:FF:000021">
    <property type="entry name" value="Riboflavin biosynthesis protein"/>
    <property type="match status" value="1"/>
</dbReference>
<name>A0A5Q2QCQ3_9GAMM</name>
<comment type="pathway">
    <text evidence="3 15">Cofactor biosynthesis; FMN biosynthesis; FMN from riboflavin (ATP route): step 1/1.</text>
</comment>
<dbReference type="SUPFAM" id="SSF82114">
    <property type="entry name" value="Riboflavin kinase-like"/>
    <property type="match status" value="1"/>
</dbReference>
<comment type="similarity">
    <text evidence="15">Belongs to the ribF family.</text>
</comment>
<evidence type="ECO:0000256" key="11">
    <source>
        <dbReference type="ARBA" id="ARBA00022840"/>
    </source>
</evidence>
<dbReference type="PANTHER" id="PTHR22749">
    <property type="entry name" value="RIBOFLAVIN KINASE/FMN ADENYLYLTRANSFERASE"/>
    <property type="match status" value="1"/>
</dbReference>
<keyword evidence="12" id="KW-0511">Multifunctional enzyme</keyword>
<protein>
    <recommendedName>
        <fullName evidence="15">Riboflavin biosynthesis protein</fullName>
    </recommendedName>
    <domain>
        <recommendedName>
            <fullName evidence="15">Riboflavin kinase</fullName>
            <ecNumber evidence="15">2.7.1.26</ecNumber>
        </recommendedName>
        <alternativeName>
            <fullName evidence="15">Flavokinase</fullName>
        </alternativeName>
    </domain>
    <domain>
        <recommendedName>
            <fullName evidence="15">FMN adenylyltransferase</fullName>
            <ecNumber evidence="15">2.7.7.2</ecNumber>
        </recommendedName>
        <alternativeName>
            <fullName evidence="15">FAD pyrophosphorylase</fullName>
        </alternativeName>
        <alternativeName>
            <fullName evidence="15">FAD synthase</fullName>
        </alternativeName>
    </domain>
</protein>
<keyword evidence="6 15" id="KW-0808">Transferase</keyword>
<dbReference type="InterPro" id="IPR014729">
    <property type="entry name" value="Rossmann-like_a/b/a_fold"/>
</dbReference>
<keyword evidence="11 15" id="KW-0067">ATP-binding</keyword>
<evidence type="ECO:0000313" key="17">
    <source>
        <dbReference type="EMBL" id="QGG80904.1"/>
    </source>
</evidence>
<dbReference type="SMART" id="SM00904">
    <property type="entry name" value="Flavokinase"/>
    <property type="match status" value="1"/>
</dbReference>
<evidence type="ECO:0000256" key="3">
    <source>
        <dbReference type="ARBA" id="ARBA00005201"/>
    </source>
</evidence>
<keyword evidence="8 15" id="KW-0547">Nucleotide-binding</keyword>
<dbReference type="UniPathway" id="UPA00276">
    <property type="reaction ID" value="UER00406"/>
</dbReference>
<reference evidence="17 18" key="1">
    <citation type="submission" date="2019-11" db="EMBL/GenBank/DDBJ databases">
        <authorList>
            <person name="Khan S.A."/>
            <person name="Jeon C.O."/>
            <person name="Chun B.H."/>
        </authorList>
    </citation>
    <scope>NUCLEOTIDE SEQUENCE [LARGE SCALE GENOMIC DNA]</scope>
    <source>
        <strain evidence="17 18">IMCC 1097</strain>
    </source>
</reference>
<dbReference type="AlphaFoldDB" id="A0A5Q2QCQ3"/>
<dbReference type="UniPathway" id="UPA00277">
    <property type="reaction ID" value="UER00407"/>
</dbReference>
<dbReference type="Gene3D" id="2.40.30.30">
    <property type="entry name" value="Riboflavin kinase-like"/>
    <property type="match status" value="1"/>
</dbReference>
<evidence type="ECO:0000256" key="5">
    <source>
        <dbReference type="ARBA" id="ARBA00022643"/>
    </source>
</evidence>
<dbReference type="GO" id="GO:0009398">
    <property type="term" value="P:FMN biosynthetic process"/>
    <property type="evidence" value="ECO:0007669"/>
    <property type="project" value="UniProtKB-UniRule"/>
</dbReference>
<dbReference type="GO" id="GO:0008531">
    <property type="term" value="F:riboflavin kinase activity"/>
    <property type="evidence" value="ECO:0007669"/>
    <property type="project" value="UniProtKB-UniRule"/>
</dbReference>
<dbReference type="EMBL" id="CP045871">
    <property type="protein sequence ID" value="QGG80904.1"/>
    <property type="molecule type" value="Genomic_DNA"/>
</dbReference>
<dbReference type="GO" id="GO:0006747">
    <property type="term" value="P:FAD biosynthetic process"/>
    <property type="evidence" value="ECO:0007669"/>
    <property type="project" value="UniProtKB-UniRule"/>
</dbReference>
<dbReference type="OrthoDB" id="9803667at2"/>
<dbReference type="NCBIfam" id="TIGR00083">
    <property type="entry name" value="ribF"/>
    <property type="match status" value="1"/>
</dbReference>
<accession>A0A5Q2QCQ3</accession>
<evidence type="ECO:0000256" key="6">
    <source>
        <dbReference type="ARBA" id="ARBA00022679"/>
    </source>
</evidence>
<dbReference type="EC" id="2.7.1.26" evidence="15"/>
<dbReference type="InterPro" id="IPR023465">
    <property type="entry name" value="Riboflavin_kinase_dom_sf"/>
</dbReference>
<keyword evidence="4 15" id="KW-0285">Flavoprotein</keyword>
<gene>
    <name evidence="17" type="primary">ribF</name>
    <name evidence="17" type="ORF">GH975_10130</name>
</gene>
<keyword evidence="9 15" id="KW-0418">Kinase</keyword>
<evidence type="ECO:0000256" key="13">
    <source>
        <dbReference type="ARBA" id="ARBA00047880"/>
    </source>
</evidence>
<dbReference type="PIRSF" id="PIRSF004491">
    <property type="entry name" value="FAD_Synth"/>
    <property type="match status" value="1"/>
</dbReference>
<evidence type="ECO:0000313" key="18">
    <source>
        <dbReference type="Proteomes" id="UP000388235"/>
    </source>
</evidence>
<sequence>MQIRLATTGQGWDSRGSVATLGNLDGVHRGHQAILAQARHKADSLGVASIAVVFEPQPREFFAPNDAPARLTRLKEKCHALAGLVDGVQVLRFNGALAAQQPEAFVEHWLVRELGVKHLVVGDDFRFGARRAGDYSLLQRMGVDAGFDVERTREVLHKGRRISSTWVRQALGANDLALAESLLGRPYQMLGRVGYGMQLARTLGSPTANLRINRKVSPLKGVFAVRVDAPSAGLVDVPGVANLGSRPSIPDRDMALEVHLFDVDADLYGHELRVRFIHALRPEQTFAGLDALKHQIHLDHQAARAALAHPTDTL</sequence>
<dbReference type="Gene3D" id="3.40.50.620">
    <property type="entry name" value="HUPs"/>
    <property type="match status" value="1"/>
</dbReference>
<dbReference type="KEGG" id="llp:GH975_10130"/>
<organism evidence="17 18">
    <name type="scientific">Litorivicinus lipolyticus</name>
    <dbReference type="NCBI Taxonomy" id="418701"/>
    <lineage>
        <taxon>Bacteria</taxon>
        <taxon>Pseudomonadati</taxon>
        <taxon>Pseudomonadota</taxon>
        <taxon>Gammaproteobacteria</taxon>
        <taxon>Oceanospirillales</taxon>
        <taxon>Litorivicinaceae</taxon>
        <taxon>Litorivicinus</taxon>
    </lineage>
</organism>
<feature type="domain" description="Riboflavin kinase" evidence="16">
    <location>
        <begin position="182"/>
        <end position="308"/>
    </location>
</feature>
<dbReference type="InterPro" id="IPR002606">
    <property type="entry name" value="Riboflavin_kinase_bac"/>
</dbReference>
<evidence type="ECO:0000256" key="2">
    <source>
        <dbReference type="ARBA" id="ARBA00004726"/>
    </source>
</evidence>
<dbReference type="NCBIfam" id="NF004159">
    <property type="entry name" value="PRK05627.1-2"/>
    <property type="match status" value="1"/>
</dbReference>
<proteinExistence type="inferred from homology"/>
<dbReference type="InterPro" id="IPR015865">
    <property type="entry name" value="Riboflavin_kinase_bac/euk"/>
</dbReference>
<dbReference type="Proteomes" id="UP000388235">
    <property type="component" value="Chromosome"/>
</dbReference>
<evidence type="ECO:0000256" key="7">
    <source>
        <dbReference type="ARBA" id="ARBA00022695"/>
    </source>
</evidence>
<evidence type="ECO:0000256" key="4">
    <source>
        <dbReference type="ARBA" id="ARBA00022630"/>
    </source>
</evidence>
<keyword evidence="7 15" id="KW-0548">Nucleotidyltransferase</keyword>
<dbReference type="Pfam" id="PF06574">
    <property type="entry name" value="FAD_syn"/>
    <property type="match status" value="1"/>
</dbReference>
<dbReference type="SUPFAM" id="SSF52374">
    <property type="entry name" value="Nucleotidylyl transferase"/>
    <property type="match status" value="1"/>
</dbReference>
<dbReference type="NCBIfam" id="NF004163">
    <property type="entry name" value="PRK05627.1-6"/>
    <property type="match status" value="1"/>
</dbReference>
<dbReference type="InterPro" id="IPR023468">
    <property type="entry name" value="Riboflavin_kinase"/>
</dbReference>
<evidence type="ECO:0000256" key="8">
    <source>
        <dbReference type="ARBA" id="ARBA00022741"/>
    </source>
</evidence>
<dbReference type="GO" id="GO:0009231">
    <property type="term" value="P:riboflavin biosynthetic process"/>
    <property type="evidence" value="ECO:0007669"/>
    <property type="project" value="InterPro"/>
</dbReference>
<dbReference type="InterPro" id="IPR015864">
    <property type="entry name" value="FAD_synthase"/>
</dbReference>
<evidence type="ECO:0000256" key="10">
    <source>
        <dbReference type="ARBA" id="ARBA00022827"/>
    </source>
</evidence>
<evidence type="ECO:0000256" key="12">
    <source>
        <dbReference type="ARBA" id="ARBA00023268"/>
    </source>
</evidence>
<evidence type="ECO:0000256" key="15">
    <source>
        <dbReference type="PIRNR" id="PIRNR004491"/>
    </source>
</evidence>
<keyword evidence="10 15" id="KW-0274">FAD</keyword>
<evidence type="ECO:0000259" key="16">
    <source>
        <dbReference type="SMART" id="SM00904"/>
    </source>
</evidence>
<dbReference type="GO" id="GO:0005524">
    <property type="term" value="F:ATP binding"/>
    <property type="evidence" value="ECO:0007669"/>
    <property type="project" value="UniProtKB-UniRule"/>
</dbReference>
<keyword evidence="18" id="KW-1185">Reference proteome</keyword>
<evidence type="ECO:0000256" key="1">
    <source>
        <dbReference type="ARBA" id="ARBA00002121"/>
    </source>
</evidence>
<evidence type="ECO:0000256" key="9">
    <source>
        <dbReference type="ARBA" id="ARBA00022777"/>
    </source>
</evidence>
<dbReference type="EC" id="2.7.7.2" evidence="15"/>
<comment type="function">
    <text evidence="1">Catalyzes the phosphorylation of riboflavin to FMN followed by the adenylation of FMN to FAD.</text>
</comment>
<dbReference type="PANTHER" id="PTHR22749:SF6">
    <property type="entry name" value="RIBOFLAVIN KINASE"/>
    <property type="match status" value="1"/>
</dbReference>
<evidence type="ECO:0000256" key="14">
    <source>
        <dbReference type="ARBA" id="ARBA00049494"/>
    </source>
</evidence>
<comment type="catalytic activity">
    <reaction evidence="13 15">
        <text>riboflavin + ATP = FMN + ADP + H(+)</text>
        <dbReference type="Rhea" id="RHEA:14357"/>
        <dbReference type="ChEBI" id="CHEBI:15378"/>
        <dbReference type="ChEBI" id="CHEBI:30616"/>
        <dbReference type="ChEBI" id="CHEBI:57986"/>
        <dbReference type="ChEBI" id="CHEBI:58210"/>
        <dbReference type="ChEBI" id="CHEBI:456216"/>
        <dbReference type="EC" id="2.7.1.26"/>
    </reaction>
</comment>
<comment type="catalytic activity">
    <reaction evidence="14 15">
        <text>FMN + ATP + H(+) = FAD + diphosphate</text>
        <dbReference type="Rhea" id="RHEA:17237"/>
        <dbReference type="ChEBI" id="CHEBI:15378"/>
        <dbReference type="ChEBI" id="CHEBI:30616"/>
        <dbReference type="ChEBI" id="CHEBI:33019"/>
        <dbReference type="ChEBI" id="CHEBI:57692"/>
        <dbReference type="ChEBI" id="CHEBI:58210"/>
        <dbReference type="EC" id="2.7.7.2"/>
    </reaction>
</comment>
<dbReference type="GO" id="GO:0003919">
    <property type="term" value="F:FMN adenylyltransferase activity"/>
    <property type="evidence" value="ECO:0007669"/>
    <property type="project" value="UniProtKB-UniRule"/>
</dbReference>
<dbReference type="CDD" id="cd02064">
    <property type="entry name" value="FAD_synthetase_N"/>
    <property type="match status" value="1"/>
</dbReference>